<dbReference type="OrthoDB" id="3538890at2"/>
<dbReference type="Proteomes" id="UP000002029">
    <property type="component" value="Chromosome"/>
</dbReference>
<accession>D2B4N2</accession>
<dbReference type="RefSeq" id="WP_012887464.1">
    <property type="nucleotide sequence ID" value="NC_013595.1"/>
</dbReference>
<dbReference type="STRING" id="479432.Sros_0695"/>
<name>D2B4N2_STRRD</name>
<protein>
    <submittedName>
        <fullName evidence="1">Uncharacterized protein</fullName>
    </submittedName>
</protein>
<gene>
    <name evidence="1" type="ordered locus">Sros_0695</name>
</gene>
<sequence>MKIRFYGTDEEITRLCERPVLALLGPRHTQPVLAFELVNVRITTDPYGSLFRLAADLTEVEGSNRD</sequence>
<dbReference type="EMBL" id="CP001814">
    <property type="protein sequence ID" value="ACZ83718.1"/>
    <property type="molecule type" value="Genomic_DNA"/>
</dbReference>
<evidence type="ECO:0000313" key="2">
    <source>
        <dbReference type="Proteomes" id="UP000002029"/>
    </source>
</evidence>
<dbReference type="HOGENOM" id="CLU_2829508_0_0_11"/>
<dbReference type="AlphaFoldDB" id="D2B4N2"/>
<reference evidence="1 2" key="1">
    <citation type="journal article" date="2010" name="Stand. Genomic Sci.">
        <title>Complete genome sequence of Streptosporangium roseum type strain (NI 9100).</title>
        <authorList>
            <person name="Nolan M."/>
            <person name="Sikorski J."/>
            <person name="Jando M."/>
            <person name="Lucas S."/>
            <person name="Lapidus A."/>
            <person name="Glavina Del Rio T."/>
            <person name="Chen F."/>
            <person name="Tice H."/>
            <person name="Pitluck S."/>
            <person name="Cheng J.F."/>
            <person name="Chertkov O."/>
            <person name="Sims D."/>
            <person name="Meincke L."/>
            <person name="Brettin T."/>
            <person name="Han C."/>
            <person name="Detter J.C."/>
            <person name="Bruce D."/>
            <person name="Goodwin L."/>
            <person name="Land M."/>
            <person name="Hauser L."/>
            <person name="Chang Y.J."/>
            <person name="Jeffries C.D."/>
            <person name="Ivanova N."/>
            <person name="Mavromatis K."/>
            <person name="Mikhailova N."/>
            <person name="Chen A."/>
            <person name="Palaniappan K."/>
            <person name="Chain P."/>
            <person name="Rohde M."/>
            <person name="Goker M."/>
            <person name="Bristow J."/>
            <person name="Eisen J.A."/>
            <person name="Markowitz V."/>
            <person name="Hugenholtz P."/>
            <person name="Kyrpides N.C."/>
            <person name="Klenk H.P."/>
        </authorList>
    </citation>
    <scope>NUCLEOTIDE SEQUENCE [LARGE SCALE GENOMIC DNA]</scope>
    <source>
        <strain evidence="2">ATCC 12428 / DSM 43021 / JCM 3005 / NI 9100</strain>
    </source>
</reference>
<evidence type="ECO:0000313" key="1">
    <source>
        <dbReference type="EMBL" id="ACZ83718.1"/>
    </source>
</evidence>
<proteinExistence type="predicted"/>
<keyword evidence="2" id="KW-1185">Reference proteome</keyword>
<organism evidence="1 2">
    <name type="scientific">Streptosporangium roseum (strain ATCC 12428 / DSM 43021 / JCM 3005 / KCTC 9067 / NCIMB 10171 / NRRL 2505 / NI 9100)</name>
    <dbReference type="NCBI Taxonomy" id="479432"/>
    <lineage>
        <taxon>Bacteria</taxon>
        <taxon>Bacillati</taxon>
        <taxon>Actinomycetota</taxon>
        <taxon>Actinomycetes</taxon>
        <taxon>Streptosporangiales</taxon>
        <taxon>Streptosporangiaceae</taxon>
        <taxon>Streptosporangium</taxon>
    </lineage>
</organism>
<dbReference type="KEGG" id="sro:Sros_0695"/>